<proteinExistence type="predicted"/>
<organism evidence="1 2">
    <name type="scientific">Ruminococcus hominis</name>
    <dbReference type="NCBI Taxonomy" id="2763065"/>
    <lineage>
        <taxon>Bacteria</taxon>
        <taxon>Bacillati</taxon>
        <taxon>Bacillota</taxon>
        <taxon>Clostridia</taxon>
        <taxon>Eubacteriales</taxon>
        <taxon>Oscillospiraceae</taxon>
        <taxon>Ruminococcus</taxon>
    </lineage>
</organism>
<evidence type="ECO:0000313" key="1">
    <source>
        <dbReference type="EMBL" id="MBC5684495.1"/>
    </source>
</evidence>
<name>A0ABR7GAN5_9FIRM</name>
<gene>
    <name evidence="1" type="ORF">H8S40_13300</name>
</gene>
<accession>A0ABR7GAN5</accession>
<comment type="caution">
    <text evidence="1">The sequence shown here is derived from an EMBL/GenBank/DDBJ whole genome shotgun (WGS) entry which is preliminary data.</text>
</comment>
<protein>
    <submittedName>
        <fullName evidence="1">Uncharacterized protein</fullName>
    </submittedName>
</protein>
<dbReference type="Proteomes" id="UP000631576">
    <property type="component" value="Unassembled WGS sequence"/>
</dbReference>
<sequence length="237" mass="27108">MKKGYVGLLACAAGILIGLGISRLDLTGYLEKTQEQEYHPVERKVPELVESKLKDPKQCWLCGSHERSMMGYFRKFDDLGVICTNQWYVMDMHIRNHDEDGNLTGPQGNGHIGYTGTGEGGCFFHTEQMSDYGISEVSVDYGEDSIFDVKKVQNHLCQECLDKLVESMEVFCEETQKPKPRDLVLVDFQTLELYALQEHNAGYFIRDYYVEIESEEDRVEVKAFYCPKLNNGKKDGE</sequence>
<evidence type="ECO:0000313" key="2">
    <source>
        <dbReference type="Proteomes" id="UP000631576"/>
    </source>
</evidence>
<dbReference type="RefSeq" id="WP_186865412.1">
    <property type="nucleotide sequence ID" value="NZ_JACOPE010000001.1"/>
</dbReference>
<reference evidence="1 2" key="1">
    <citation type="submission" date="2020-08" db="EMBL/GenBank/DDBJ databases">
        <title>Genome public.</title>
        <authorList>
            <person name="Liu C."/>
            <person name="Sun Q."/>
        </authorList>
    </citation>
    <scope>NUCLEOTIDE SEQUENCE [LARGE SCALE GENOMIC DNA]</scope>
    <source>
        <strain evidence="1 2">NSJ-13</strain>
    </source>
</reference>
<keyword evidence="2" id="KW-1185">Reference proteome</keyword>
<dbReference type="EMBL" id="JACOPE010000001">
    <property type="protein sequence ID" value="MBC5684495.1"/>
    <property type="molecule type" value="Genomic_DNA"/>
</dbReference>